<dbReference type="Proteomes" id="UP000256601">
    <property type="component" value="Unassembled WGS sequence"/>
</dbReference>
<keyword evidence="7 12" id="KW-0648">Protein biosynthesis</keyword>
<dbReference type="PROSITE" id="PS00178">
    <property type="entry name" value="AA_TRNA_LIGASE_I"/>
    <property type="match status" value="1"/>
</dbReference>
<dbReference type="Gene3D" id="3.40.50.620">
    <property type="entry name" value="HUPs"/>
    <property type="match status" value="1"/>
</dbReference>
<reference evidence="13 15" key="1">
    <citation type="journal article" date="2016" name="PLoS ONE">
        <title>Sequence Assembly of Yarrowia lipolytica Strain W29/CLIB89 Shows Transposable Element Diversity.</title>
        <authorList>
            <person name="Magnan C."/>
            <person name="Yu J."/>
            <person name="Chang I."/>
            <person name="Jahn E."/>
            <person name="Kanomata Y."/>
            <person name="Wu J."/>
            <person name="Zeller M."/>
            <person name="Oakes M."/>
            <person name="Baldi P."/>
            <person name="Sandmeyer S."/>
        </authorList>
    </citation>
    <scope>NUCLEOTIDE SEQUENCE [LARGE SCALE GENOMIC DNA]</scope>
    <source>
        <strain evidence="13">CLIB89</strain>
        <strain evidence="15">CLIB89(W29)</strain>
    </source>
</reference>
<gene>
    <name evidence="14" type="ORF">B0I71DRAFT_131917</name>
    <name evidence="13" type="ORF">YALI1_C25598g</name>
</gene>
<accession>A0A1D8NBN9</accession>
<evidence type="ECO:0000256" key="1">
    <source>
        <dbReference type="ARBA" id="ARBA00004305"/>
    </source>
</evidence>
<evidence type="ECO:0000256" key="10">
    <source>
        <dbReference type="ARBA" id="ARBA00049929"/>
    </source>
</evidence>
<dbReference type="VEuPathDB" id="FungiDB:YALI1_C25598g"/>
<dbReference type="eggNOG" id="KOG2713">
    <property type="taxonomic scope" value="Eukaryota"/>
</dbReference>
<evidence type="ECO:0000313" key="14">
    <source>
        <dbReference type="EMBL" id="RDW25863.1"/>
    </source>
</evidence>
<evidence type="ECO:0000313" key="13">
    <source>
        <dbReference type="EMBL" id="AOW03048.1"/>
    </source>
</evidence>
<dbReference type="EC" id="6.1.1.2" evidence="3"/>
<dbReference type="NCBIfam" id="TIGR00233">
    <property type="entry name" value="trpS"/>
    <property type="match status" value="1"/>
</dbReference>
<keyword evidence="8 12" id="KW-0030">Aminoacyl-tRNA synthetase</keyword>
<dbReference type="HAMAP" id="MF_00140_B">
    <property type="entry name" value="Trp_tRNA_synth_B"/>
    <property type="match status" value="1"/>
</dbReference>
<dbReference type="CDD" id="cd00806">
    <property type="entry name" value="TrpRS_core"/>
    <property type="match status" value="1"/>
</dbReference>
<dbReference type="OrthoDB" id="15808at2759"/>
<dbReference type="GO" id="GO:0070183">
    <property type="term" value="P:mitochondrial tryptophanyl-tRNA aminoacylation"/>
    <property type="evidence" value="ECO:0007669"/>
    <property type="project" value="TreeGrafter"/>
</dbReference>
<dbReference type="InterPro" id="IPR001412">
    <property type="entry name" value="aa-tRNA-synth_I_CS"/>
</dbReference>
<comment type="similarity">
    <text evidence="2 12">Belongs to the class-I aminoacyl-tRNA synthetase family.</text>
</comment>
<protein>
    <recommendedName>
        <fullName evidence="11">Tryptophan--tRNA ligase, mitochondrial</fullName>
        <ecNumber evidence="3">6.1.1.2</ecNumber>
    </recommendedName>
    <alternativeName>
        <fullName evidence="9">Tryptophanyl-tRNA synthetase</fullName>
    </alternativeName>
</protein>
<dbReference type="InterPro" id="IPR002305">
    <property type="entry name" value="aa-tRNA-synth_Ic"/>
</dbReference>
<dbReference type="GO" id="GO:0004830">
    <property type="term" value="F:tryptophan-tRNA ligase activity"/>
    <property type="evidence" value="ECO:0007669"/>
    <property type="project" value="UniProtKB-EC"/>
</dbReference>
<evidence type="ECO:0000256" key="6">
    <source>
        <dbReference type="ARBA" id="ARBA00022840"/>
    </source>
</evidence>
<evidence type="ECO:0000313" key="15">
    <source>
        <dbReference type="Proteomes" id="UP000182444"/>
    </source>
</evidence>
<evidence type="ECO:0000256" key="9">
    <source>
        <dbReference type="ARBA" id="ARBA00030268"/>
    </source>
</evidence>
<comment type="subcellular location">
    <subcellularLocation>
        <location evidence="1">Mitochondrion matrix</location>
    </subcellularLocation>
</comment>
<comment type="catalytic activity">
    <reaction evidence="10">
        <text>tRNA(Trp) + L-tryptophan + ATP = L-tryptophyl-tRNA(Trp) + AMP + diphosphate + H(+)</text>
        <dbReference type="Rhea" id="RHEA:24080"/>
        <dbReference type="Rhea" id="RHEA-COMP:9671"/>
        <dbReference type="Rhea" id="RHEA-COMP:9705"/>
        <dbReference type="ChEBI" id="CHEBI:15378"/>
        <dbReference type="ChEBI" id="CHEBI:30616"/>
        <dbReference type="ChEBI" id="CHEBI:33019"/>
        <dbReference type="ChEBI" id="CHEBI:57912"/>
        <dbReference type="ChEBI" id="CHEBI:78442"/>
        <dbReference type="ChEBI" id="CHEBI:78535"/>
        <dbReference type="ChEBI" id="CHEBI:456215"/>
        <dbReference type="EC" id="6.1.1.2"/>
    </reaction>
</comment>
<dbReference type="GO" id="GO:0005524">
    <property type="term" value="F:ATP binding"/>
    <property type="evidence" value="ECO:0007669"/>
    <property type="project" value="UniProtKB-KW"/>
</dbReference>
<dbReference type="FunFam" id="1.10.240.10:FF:000002">
    <property type="entry name" value="Tryptophan--tRNA ligase"/>
    <property type="match status" value="1"/>
</dbReference>
<dbReference type="PRINTS" id="PR01039">
    <property type="entry name" value="TRNASYNTHTRP"/>
</dbReference>
<dbReference type="VEuPathDB" id="FungiDB:YALI0_C18425g"/>
<dbReference type="PANTHER" id="PTHR43766:SF1">
    <property type="entry name" value="TRYPTOPHAN--TRNA LIGASE, MITOCHONDRIAL"/>
    <property type="match status" value="1"/>
</dbReference>
<dbReference type="KEGG" id="yli:2909978"/>
<keyword evidence="6 12" id="KW-0067">ATP-binding</keyword>
<dbReference type="AlphaFoldDB" id="A0A1D8NBN9"/>
<dbReference type="InterPro" id="IPR050203">
    <property type="entry name" value="Trp-tRNA_synthetase"/>
</dbReference>
<dbReference type="Gene3D" id="1.10.240.10">
    <property type="entry name" value="Tyrosyl-Transfer RNA Synthetase"/>
    <property type="match status" value="1"/>
</dbReference>
<dbReference type="InterPro" id="IPR014729">
    <property type="entry name" value="Rossmann-like_a/b/a_fold"/>
</dbReference>
<dbReference type="GO" id="GO:0005759">
    <property type="term" value="C:mitochondrial matrix"/>
    <property type="evidence" value="ECO:0007669"/>
    <property type="project" value="UniProtKB-SubCell"/>
</dbReference>
<dbReference type="EMBL" id="KZ858992">
    <property type="protein sequence ID" value="RDW25863.1"/>
    <property type="molecule type" value="Genomic_DNA"/>
</dbReference>
<evidence type="ECO:0000256" key="7">
    <source>
        <dbReference type="ARBA" id="ARBA00022917"/>
    </source>
</evidence>
<dbReference type="SUPFAM" id="SSF52374">
    <property type="entry name" value="Nucleotidylyl transferase"/>
    <property type="match status" value="1"/>
</dbReference>
<dbReference type="FunFam" id="3.40.50.620:FF:000082">
    <property type="entry name" value="MSW1p Mitochondrial tryptophanyl-tRNA synthetase"/>
    <property type="match status" value="1"/>
</dbReference>
<reference evidence="14 16" key="2">
    <citation type="submission" date="2018-07" db="EMBL/GenBank/DDBJ databases">
        <title>Draft Genome Assemblies for Five Robust Yarrowia lipolytica Strains Exhibiting High Lipid Production and Pentose Sugar Utilization and Sugar Alcohol Secretion from Undetoxified Lignocellulosic Biomass Hydrolysates.</title>
        <authorList>
            <consortium name="DOE Joint Genome Institute"/>
            <person name="Walker C."/>
            <person name="Ryu S."/>
            <person name="Na H."/>
            <person name="Zane M."/>
            <person name="LaButti K."/>
            <person name="Lipzen A."/>
            <person name="Haridas S."/>
            <person name="Barry K."/>
            <person name="Grigoriev I.V."/>
            <person name="Quarterman J."/>
            <person name="Slininger P."/>
            <person name="Dien B."/>
            <person name="Trinh C.T."/>
        </authorList>
    </citation>
    <scope>NUCLEOTIDE SEQUENCE [LARGE SCALE GENOMIC DNA]</scope>
    <source>
        <strain evidence="14 16">YB392</strain>
    </source>
</reference>
<dbReference type="OMA" id="PNHIRIE"/>
<keyword evidence="4 12" id="KW-0436">Ligase</keyword>
<evidence type="ECO:0000256" key="2">
    <source>
        <dbReference type="ARBA" id="ARBA00005594"/>
    </source>
</evidence>
<evidence type="ECO:0000256" key="5">
    <source>
        <dbReference type="ARBA" id="ARBA00022741"/>
    </source>
</evidence>
<evidence type="ECO:0000256" key="8">
    <source>
        <dbReference type="ARBA" id="ARBA00023146"/>
    </source>
</evidence>
<dbReference type="Pfam" id="PF00579">
    <property type="entry name" value="tRNA-synt_1b"/>
    <property type="match status" value="1"/>
</dbReference>
<organism evidence="13 15">
    <name type="scientific">Yarrowia lipolytica</name>
    <name type="common">Candida lipolytica</name>
    <dbReference type="NCBI Taxonomy" id="4952"/>
    <lineage>
        <taxon>Eukaryota</taxon>
        <taxon>Fungi</taxon>
        <taxon>Dikarya</taxon>
        <taxon>Ascomycota</taxon>
        <taxon>Saccharomycotina</taxon>
        <taxon>Dipodascomycetes</taxon>
        <taxon>Dipodascales</taxon>
        <taxon>Dipodascales incertae sedis</taxon>
        <taxon>Yarrowia</taxon>
    </lineage>
</organism>
<dbReference type="RefSeq" id="XP_501976.1">
    <property type="nucleotide sequence ID" value="XM_501976.1"/>
</dbReference>
<sequence length="370" mass="40812">MSTVVNAAASLSLALPKASTIFSMIQPTGVFHLGNYLGAVRGWADVAKANPDPTTEIFFGAADLHAITMPKDPKQLQEWRHDALASILAAGIDPDRCSVFFQSAIPEHTQLYWVLSNSIGMGYLNRMVQWKSKAGVAESASFFEDSELLSQLKHGLFSYPALQAADILMYKSTHVPVGEDQSQHLELTRAAAQSFNAQYASKKKPFFPIPTTLFAPTKKIASLRDPSKKMSKSDPNKMASIFITESPEQIYKKFKSAVSDSDPAPFLYDPENRPGLSNLMTIMAGVQRVSIEDVEKNIADIKTFGELKKTVSDIVVEDLAPVRSEFDRLKNDRAYLESIVNKGNLKAREKASKTLKEVYDLIGFGNVPTK</sequence>
<evidence type="ECO:0000256" key="4">
    <source>
        <dbReference type="ARBA" id="ARBA00022598"/>
    </source>
</evidence>
<keyword evidence="5 12" id="KW-0547">Nucleotide-binding</keyword>
<dbReference type="InterPro" id="IPR002306">
    <property type="entry name" value="Trp-tRNA-ligase"/>
</dbReference>
<evidence type="ECO:0000256" key="12">
    <source>
        <dbReference type="RuleBase" id="RU363036"/>
    </source>
</evidence>
<dbReference type="PANTHER" id="PTHR43766">
    <property type="entry name" value="TRYPTOPHAN--TRNA LIGASE, MITOCHONDRIAL"/>
    <property type="match status" value="1"/>
</dbReference>
<proteinExistence type="inferred from homology"/>
<name>A0A1D8NBN9_YARLL</name>
<dbReference type="GeneID" id="2909978"/>
<evidence type="ECO:0000256" key="11">
    <source>
        <dbReference type="ARBA" id="ARBA00069760"/>
    </source>
</evidence>
<evidence type="ECO:0000313" key="16">
    <source>
        <dbReference type="Proteomes" id="UP000256601"/>
    </source>
</evidence>
<evidence type="ECO:0000256" key="3">
    <source>
        <dbReference type="ARBA" id="ARBA00013161"/>
    </source>
</evidence>
<dbReference type="InterPro" id="IPR024109">
    <property type="entry name" value="Trp-tRNA-ligase_bac-type"/>
</dbReference>
<dbReference type="EMBL" id="CP017555">
    <property type="protein sequence ID" value="AOW03048.1"/>
    <property type="molecule type" value="Genomic_DNA"/>
</dbReference>
<dbReference type="Proteomes" id="UP000182444">
    <property type="component" value="Chromosome 1C"/>
</dbReference>